<dbReference type="Proteomes" id="UP000286931">
    <property type="component" value="Unassembled WGS sequence"/>
</dbReference>
<accession>A0A401YD26</accession>
<evidence type="ECO:0000313" key="3">
    <source>
        <dbReference type="Proteomes" id="UP000286931"/>
    </source>
</evidence>
<keyword evidence="1" id="KW-0812">Transmembrane</keyword>
<organism evidence="2 3">
    <name type="scientific">Embleya hyalina</name>
    <dbReference type="NCBI Taxonomy" id="516124"/>
    <lineage>
        <taxon>Bacteria</taxon>
        <taxon>Bacillati</taxon>
        <taxon>Actinomycetota</taxon>
        <taxon>Actinomycetes</taxon>
        <taxon>Kitasatosporales</taxon>
        <taxon>Streptomycetaceae</taxon>
        <taxon>Embleya</taxon>
    </lineage>
</organism>
<keyword evidence="3" id="KW-1185">Reference proteome</keyword>
<dbReference type="EMBL" id="BIFH01000013">
    <property type="protein sequence ID" value="GCD92476.1"/>
    <property type="molecule type" value="Genomic_DNA"/>
</dbReference>
<comment type="caution">
    <text evidence="2">The sequence shown here is derived from an EMBL/GenBank/DDBJ whole genome shotgun (WGS) entry which is preliminary data.</text>
</comment>
<feature type="transmembrane region" description="Helical" evidence="1">
    <location>
        <begin position="197"/>
        <end position="216"/>
    </location>
</feature>
<evidence type="ECO:0000313" key="2">
    <source>
        <dbReference type="EMBL" id="GCD92476.1"/>
    </source>
</evidence>
<name>A0A401YD26_9ACTN</name>
<feature type="transmembrane region" description="Helical" evidence="1">
    <location>
        <begin position="164"/>
        <end position="185"/>
    </location>
</feature>
<feature type="transmembrane region" description="Helical" evidence="1">
    <location>
        <begin position="20"/>
        <end position="53"/>
    </location>
</feature>
<dbReference type="RefSeq" id="WP_126634841.1">
    <property type="nucleotide sequence ID" value="NZ_BIFH01000013.1"/>
</dbReference>
<gene>
    <name evidence="2" type="ORF">EHYA_00114</name>
</gene>
<feature type="transmembrane region" description="Helical" evidence="1">
    <location>
        <begin position="65"/>
        <end position="82"/>
    </location>
</feature>
<feature type="transmembrane region" description="Helical" evidence="1">
    <location>
        <begin position="228"/>
        <end position="248"/>
    </location>
</feature>
<sequence>MRAGRQRLPSIARAATAPEPGLIALAVVGIGIGARSGSGLPVLLAAGLAFAVLPRTARGPNRSRAIAFGALTIGAGALQAVPQPSGRPLSPWPLLAFLAITLAVVLTAAVRLLTEVVRVAGGRAPRLRTALDAWLIVASVLTLGRMTALHCAAGDPRHGPASTAWVPVGWLCVDVVWVCLAPLLYGAPARGRRGGAALVALVAVAVIGVGGVEVLVSDTVDRVGRLSTATRVVGMVMIVCGPCTRPGGISATASTPRRRAATAALAASVPVLACTVVALVHLLAGHRCDRLTVVLAGSVAATVWARQCLARLRTLRLAEELADHIAAHRPRIPHQSTRRPG</sequence>
<proteinExistence type="predicted"/>
<protein>
    <submittedName>
        <fullName evidence="2">Uncharacterized protein</fullName>
    </submittedName>
</protein>
<dbReference type="AlphaFoldDB" id="A0A401YD26"/>
<feature type="transmembrane region" description="Helical" evidence="1">
    <location>
        <begin position="260"/>
        <end position="284"/>
    </location>
</feature>
<keyword evidence="1" id="KW-1133">Transmembrane helix</keyword>
<feature type="transmembrane region" description="Helical" evidence="1">
    <location>
        <begin position="133"/>
        <end position="152"/>
    </location>
</feature>
<evidence type="ECO:0000256" key="1">
    <source>
        <dbReference type="SAM" id="Phobius"/>
    </source>
</evidence>
<reference evidence="2 3" key="1">
    <citation type="submission" date="2018-12" db="EMBL/GenBank/DDBJ databases">
        <title>Draft genome sequence of Embleya hyalina NBRC 13850T.</title>
        <authorList>
            <person name="Komaki H."/>
            <person name="Hosoyama A."/>
            <person name="Kimura A."/>
            <person name="Ichikawa N."/>
            <person name="Tamura T."/>
        </authorList>
    </citation>
    <scope>NUCLEOTIDE SEQUENCE [LARGE SCALE GENOMIC DNA]</scope>
    <source>
        <strain evidence="2 3">NBRC 13850</strain>
    </source>
</reference>
<keyword evidence="1" id="KW-0472">Membrane</keyword>
<feature type="transmembrane region" description="Helical" evidence="1">
    <location>
        <begin position="94"/>
        <end position="113"/>
    </location>
</feature>